<dbReference type="InterPro" id="IPR028994">
    <property type="entry name" value="Integrin_alpha_N"/>
</dbReference>
<protein>
    <submittedName>
        <fullName evidence="2">VCBS repeat-containing protein</fullName>
    </submittedName>
</protein>
<name>A0A563EVX9_9PSEU</name>
<feature type="signal peptide" evidence="1">
    <location>
        <begin position="1"/>
        <end position="26"/>
    </location>
</feature>
<sequence>MSLLRRLTIGVLTAAAVASAPATAFADDVRVVCALPPDRDLNVTKIVYQVGRNLSVSDRVLLAGFETGWVESHMNNLNCGDRDSLGVFQQRPSQGWGTPEQIMNVAHASNSFFTRAVNSERAHPGWTSGQIAQDVQRSAFPDRYDQVEGKAKNLLAEVAVRVDRVSDVNSDGFGDLVAVDANGELFGYNNASLVSENRVPFTSETWRVRGSDWSGVTKLASGDVTGDGFADLVAVEGNALIVYANGARVNPGGMPFAGVTWRYEGDWSGVRQLAVSDVTGDGFGDLVLVDAGGALVVYANGSKVNPQGRPFSSETWRIGGNWSGVRHLGVADLNRDGFGDLVAVDANGELFGYNNASLVSENRVPFTSETWRIRGGDWSGTRQLTVMDASGDGYADVVAVEADGSLSVYANGSLVNPGGVPFAGVTWKIKGNWSGVRTIA</sequence>
<keyword evidence="3" id="KW-1185">Reference proteome</keyword>
<dbReference type="PANTHER" id="PTHR44103:SF1">
    <property type="entry name" value="PROPROTEIN CONVERTASE P"/>
    <property type="match status" value="1"/>
</dbReference>
<keyword evidence="1" id="KW-0732">Signal</keyword>
<evidence type="ECO:0000313" key="3">
    <source>
        <dbReference type="Proteomes" id="UP000316639"/>
    </source>
</evidence>
<dbReference type="RefSeq" id="WP_146353017.1">
    <property type="nucleotide sequence ID" value="NZ_VOBR01000009.1"/>
</dbReference>
<comment type="caution">
    <text evidence="2">The sequence shown here is derived from an EMBL/GenBank/DDBJ whole genome shotgun (WGS) entry which is preliminary data.</text>
</comment>
<proteinExistence type="predicted"/>
<evidence type="ECO:0000313" key="2">
    <source>
        <dbReference type="EMBL" id="TWP51304.1"/>
    </source>
</evidence>
<dbReference type="Gene3D" id="2.130.10.130">
    <property type="entry name" value="Integrin alpha, N-terminal"/>
    <property type="match status" value="1"/>
</dbReference>
<dbReference type="EMBL" id="VOBR01000009">
    <property type="protein sequence ID" value="TWP51304.1"/>
    <property type="molecule type" value="Genomic_DNA"/>
</dbReference>
<reference evidence="2 3" key="1">
    <citation type="submission" date="2019-07" db="EMBL/GenBank/DDBJ databases">
        <title>Lentzea xizangensis sp. nov., isolated from Qinghai-Tibetan Plateau Soils.</title>
        <authorList>
            <person name="Huang J."/>
        </authorList>
    </citation>
    <scope>NUCLEOTIDE SEQUENCE [LARGE SCALE GENOMIC DNA]</scope>
    <source>
        <strain evidence="2 3">FXJ1.1311</strain>
    </source>
</reference>
<dbReference type="OrthoDB" id="7671932at2"/>
<evidence type="ECO:0000256" key="1">
    <source>
        <dbReference type="SAM" id="SignalP"/>
    </source>
</evidence>
<gene>
    <name evidence="2" type="ORF">FKR81_16995</name>
</gene>
<organism evidence="2 3">
    <name type="scientific">Lentzea tibetensis</name>
    <dbReference type="NCBI Taxonomy" id="2591470"/>
    <lineage>
        <taxon>Bacteria</taxon>
        <taxon>Bacillati</taxon>
        <taxon>Actinomycetota</taxon>
        <taxon>Actinomycetes</taxon>
        <taxon>Pseudonocardiales</taxon>
        <taxon>Pseudonocardiaceae</taxon>
        <taxon>Lentzea</taxon>
    </lineage>
</organism>
<dbReference type="PANTHER" id="PTHR44103">
    <property type="entry name" value="PROPROTEIN CONVERTASE P"/>
    <property type="match status" value="1"/>
</dbReference>
<dbReference type="SUPFAM" id="SSF69318">
    <property type="entry name" value="Integrin alpha N-terminal domain"/>
    <property type="match status" value="1"/>
</dbReference>
<accession>A0A563EVX9</accession>
<dbReference type="Proteomes" id="UP000316639">
    <property type="component" value="Unassembled WGS sequence"/>
</dbReference>
<dbReference type="AlphaFoldDB" id="A0A563EVX9"/>
<feature type="chain" id="PRO_5021994518" evidence="1">
    <location>
        <begin position="27"/>
        <end position="440"/>
    </location>
</feature>